<evidence type="ECO:0000256" key="5">
    <source>
        <dbReference type="ARBA" id="ARBA00067612"/>
    </source>
</evidence>
<dbReference type="Gene3D" id="1.25.10.10">
    <property type="entry name" value="Leucine-rich Repeat Variant"/>
    <property type="match status" value="1"/>
</dbReference>
<evidence type="ECO:0000259" key="8">
    <source>
        <dbReference type="Pfam" id="PF25013"/>
    </source>
</evidence>
<accession>A0A8K0GHB2</accession>
<dbReference type="SUPFAM" id="SSF52047">
    <property type="entry name" value="RNI-like"/>
    <property type="match status" value="1"/>
</dbReference>
<comment type="similarity">
    <text evidence="1">Belongs to the zyg-11 family.</text>
</comment>
<dbReference type="FunFam" id="1.25.10.10:FF:000111">
    <property type="entry name" value="Protein zer-1 homolog"/>
    <property type="match status" value="1"/>
</dbReference>
<dbReference type="SUPFAM" id="SSF48371">
    <property type="entry name" value="ARM repeat"/>
    <property type="match status" value="1"/>
</dbReference>
<organism evidence="9 10">
    <name type="scientific">Ignelater luminosus</name>
    <name type="common">Cucubano</name>
    <name type="synonym">Pyrophorus luminosus</name>
    <dbReference type="NCBI Taxonomy" id="2038154"/>
    <lineage>
        <taxon>Eukaryota</taxon>
        <taxon>Metazoa</taxon>
        <taxon>Ecdysozoa</taxon>
        <taxon>Arthropoda</taxon>
        <taxon>Hexapoda</taxon>
        <taxon>Insecta</taxon>
        <taxon>Pterygota</taxon>
        <taxon>Neoptera</taxon>
        <taxon>Endopterygota</taxon>
        <taxon>Coleoptera</taxon>
        <taxon>Polyphaga</taxon>
        <taxon>Elateriformia</taxon>
        <taxon>Elateroidea</taxon>
        <taxon>Elateridae</taxon>
        <taxon>Agrypninae</taxon>
        <taxon>Pyrophorini</taxon>
        <taxon>Ignelater</taxon>
    </lineage>
</organism>
<dbReference type="InterPro" id="IPR011989">
    <property type="entry name" value="ARM-like"/>
</dbReference>
<keyword evidence="3" id="KW-0677">Repeat</keyword>
<dbReference type="OrthoDB" id="5783533at2759"/>
<dbReference type="Gene3D" id="3.80.10.10">
    <property type="entry name" value="Ribonuclease Inhibitor"/>
    <property type="match status" value="2"/>
</dbReference>
<evidence type="ECO:0000256" key="2">
    <source>
        <dbReference type="ARBA" id="ARBA00022614"/>
    </source>
</evidence>
<gene>
    <name evidence="9" type="ORF">ILUMI_08159</name>
</gene>
<evidence type="ECO:0000256" key="4">
    <source>
        <dbReference type="ARBA" id="ARBA00022786"/>
    </source>
</evidence>
<evidence type="ECO:0000256" key="1">
    <source>
        <dbReference type="ARBA" id="ARBA00009420"/>
    </source>
</evidence>
<evidence type="ECO:0000313" key="9">
    <source>
        <dbReference type="EMBL" id="KAF2898018.1"/>
    </source>
</evidence>
<evidence type="ECO:0000256" key="6">
    <source>
        <dbReference type="ARBA" id="ARBA00081214"/>
    </source>
</evidence>
<keyword evidence="4" id="KW-0833">Ubl conjugation pathway</keyword>
<dbReference type="PANTHER" id="PTHR12904">
    <property type="match status" value="1"/>
</dbReference>
<keyword evidence="2" id="KW-0433">Leucine-rich repeat</keyword>
<dbReference type="AlphaFoldDB" id="A0A8K0GHB2"/>
<dbReference type="EMBL" id="VTPC01003792">
    <property type="protein sequence ID" value="KAF2898018.1"/>
    <property type="molecule type" value="Genomic_DNA"/>
</dbReference>
<dbReference type="InterPro" id="IPR051341">
    <property type="entry name" value="Zyg-11_UBL_adapter"/>
</dbReference>
<evidence type="ECO:0000313" key="10">
    <source>
        <dbReference type="Proteomes" id="UP000801492"/>
    </source>
</evidence>
<comment type="caution">
    <text evidence="9">The sequence shown here is derived from an EMBL/GenBank/DDBJ whole genome shotgun (WGS) entry which is preliminary data.</text>
</comment>
<evidence type="ECO:0000259" key="7">
    <source>
        <dbReference type="Pfam" id="PF22964"/>
    </source>
</evidence>
<feature type="domain" description="Protein zer-1 homolog-like C-terminal" evidence="7">
    <location>
        <begin position="407"/>
        <end position="764"/>
    </location>
</feature>
<dbReference type="InterPro" id="IPR056845">
    <property type="entry name" value="LRR_Zer-1"/>
</dbReference>
<name>A0A8K0GHB2_IGNLU</name>
<keyword evidence="10" id="KW-1185">Reference proteome</keyword>
<dbReference type="PANTHER" id="PTHR12904:SF23">
    <property type="entry name" value="PROTEIN ZER-1 HOMOLOG"/>
    <property type="match status" value="1"/>
</dbReference>
<dbReference type="InterPro" id="IPR055142">
    <property type="entry name" value="ZER1-like_C"/>
</dbReference>
<dbReference type="GO" id="GO:0031462">
    <property type="term" value="C:Cul2-RING ubiquitin ligase complex"/>
    <property type="evidence" value="ECO:0007669"/>
    <property type="project" value="TreeGrafter"/>
</dbReference>
<dbReference type="InterPro" id="IPR032675">
    <property type="entry name" value="LRR_dom_sf"/>
</dbReference>
<dbReference type="Pfam" id="PF22964">
    <property type="entry name" value="ZER1-like_2nd"/>
    <property type="match status" value="1"/>
</dbReference>
<evidence type="ECO:0000256" key="3">
    <source>
        <dbReference type="ARBA" id="ARBA00022737"/>
    </source>
</evidence>
<dbReference type="Pfam" id="PF25013">
    <property type="entry name" value="LRR_Zer-1"/>
    <property type="match status" value="1"/>
</dbReference>
<reference evidence="9" key="1">
    <citation type="submission" date="2019-08" db="EMBL/GenBank/DDBJ databases">
        <title>The genome of the North American firefly Photinus pyralis.</title>
        <authorList>
            <consortium name="Photinus pyralis genome working group"/>
            <person name="Fallon T.R."/>
            <person name="Sander Lower S.E."/>
            <person name="Weng J.-K."/>
        </authorList>
    </citation>
    <scope>NUCLEOTIDE SEQUENCE</scope>
    <source>
        <strain evidence="9">TRF0915ILg1</strain>
        <tissue evidence="9">Whole body</tissue>
    </source>
</reference>
<sequence length="779" mass="88613">MLKSGNCRHSSPLPVESCLLCTSAAPESLLDLCLDYILNHLDTICENEPNSENFCLRDNVALPVEICERLLTGLLNRNKWRIHNFVNIFRDRQCTRLKRVKLRNVDIEDKSLKILLQHRLTELELNNCPSLGSNCLKYVTAYGNKLQTLTIGENTNIYPADTFHFANYESSDYFKKGYIILTPNLKRLTIKNVESLQPQFYMLLLKPLENLTYLDLSNCSDLADLCYTEHLTNLSSLILYNVDKIEHIIPSICKLKSLRHLDISQSKEEHGRYENGSQLLSTIVENLPKLVSLDISGTNLAGRGVAESRETLNGAAVASDIPGLISRVNNPFQFLGLYDAQHDACLRHDIPAKLIAGNANEEQVLIAALAYLDRPEMLQKVLNELFHFFRFESCQHVGQALNVVLESMDRHISERHIQISGSATLFYIVKGTGKELHDVVRIKRRIITTLLNGMFAHKIDDTMMRNGCLTLCQFKIPQDVIFQYDRLVDILLHSVYGMQQESFVQRIGIYLLNSLACQVDGQQKVKLGELGAINKMLWLIADRLERGLCDDVLEVAWSTMWNVTDETPPNCKKFLENKGMEYFLKCLEKFPDKEELLRNMMGLLGNVAEVKELRHYLMTPEYVTVFSDLLDSGSDGIEVSYNAAGVLSHMASDGPEVWTVQYPSRETVLRRMVGAIERWDLASQRNINYRSFEPILNLVKIYDTPECQYWAVWALANLTKVYPSKYCALVENEGGLTLLQEIISHPAPPARVKQLAAVVHDNCKRFRINCTESELLLDG</sequence>
<feature type="domain" description="Zer-1-like leucine-rich repeats region" evidence="8">
    <location>
        <begin position="204"/>
        <end position="339"/>
    </location>
</feature>
<dbReference type="Proteomes" id="UP000801492">
    <property type="component" value="Unassembled WGS sequence"/>
</dbReference>
<dbReference type="InterPro" id="IPR016024">
    <property type="entry name" value="ARM-type_fold"/>
</dbReference>
<proteinExistence type="inferred from homology"/>
<protein>
    <recommendedName>
        <fullName evidence="5">Protein zer-1 homolog</fullName>
    </recommendedName>
    <alternativeName>
        <fullName evidence="6">Zyg-11 homolog B-like protein</fullName>
    </alternativeName>
</protein>